<dbReference type="Proteomes" id="UP000034681">
    <property type="component" value="Unassembled WGS sequence"/>
</dbReference>
<reference evidence="2" key="1">
    <citation type="submission" date="2012-04" db="EMBL/GenBank/DDBJ databases">
        <authorList>
            <person name="Borisov I.G."/>
            <person name="Ivanikova N.V."/>
            <person name="Pinevich A.V."/>
        </authorList>
    </citation>
    <scope>NUCLEOTIDE SEQUENCE</scope>
    <source>
        <strain evidence="2">CALU 1027</strain>
    </source>
</reference>
<dbReference type="AlphaFoldDB" id="A0A0M2PSU1"/>
<comment type="caution">
    <text evidence="2">The sequence shown here is derived from an EMBL/GenBank/DDBJ whole genome shotgun (WGS) entry which is preliminary data.</text>
</comment>
<evidence type="ECO:0000313" key="3">
    <source>
        <dbReference type="Proteomes" id="UP000034681"/>
    </source>
</evidence>
<proteinExistence type="predicted"/>
<name>A0A0M2PSU1_PROHO</name>
<dbReference type="RefSeq" id="WP_016924071.1">
    <property type="nucleotide sequence ID" value="NZ_KB235933.1"/>
</dbReference>
<dbReference type="InterPro" id="IPR018739">
    <property type="entry name" value="DUF2281"/>
</dbReference>
<sequence length="108" mass="12526">MTVDVELLETLTQMPESLKQEVLHYAKYLNEKYSHSYTEEKPKKRRIIGSMKGTFNLPLPKDFDAPMELLDAEQKAALEKKYSYGSLAGKIMMSDDFDEPLEDLKDYI</sequence>
<feature type="domain" description="DUF2281" evidence="1">
    <location>
        <begin position="82"/>
        <end position="107"/>
    </location>
</feature>
<organism evidence="2 3">
    <name type="scientific">Prochlorothrix hollandica PCC 9006 = CALU 1027</name>
    <dbReference type="NCBI Taxonomy" id="317619"/>
    <lineage>
        <taxon>Bacteria</taxon>
        <taxon>Bacillati</taxon>
        <taxon>Cyanobacteriota</taxon>
        <taxon>Cyanophyceae</taxon>
        <taxon>Prochlorotrichales</taxon>
        <taxon>Prochlorotrichaceae</taxon>
        <taxon>Prochlorothrix</taxon>
    </lineage>
</organism>
<dbReference type="EMBL" id="AJTX02000004">
    <property type="protein sequence ID" value="KKI99600.1"/>
    <property type="molecule type" value="Genomic_DNA"/>
</dbReference>
<feature type="domain" description="DUF2281" evidence="1">
    <location>
        <begin position="6"/>
        <end position="70"/>
    </location>
</feature>
<dbReference type="OrthoDB" id="9815166at2"/>
<evidence type="ECO:0000259" key="1">
    <source>
        <dbReference type="Pfam" id="PF10047"/>
    </source>
</evidence>
<protein>
    <recommendedName>
        <fullName evidence="1">DUF2281 domain-containing protein</fullName>
    </recommendedName>
</protein>
<dbReference type="STRING" id="317619.GCA_000332315_00093"/>
<gene>
    <name evidence="2" type="ORF">PROH_06735</name>
</gene>
<dbReference type="Pfam" id="PF10047">
    <property type="entry name" value="DUF2281"/>
    <property type="match status" value="2"/>
</dbReference>
<evidence type="ECO:0000313" key="2">
    <source>
        <dbReference type="EMBL" id="KKI99600.1"/>
    </source>
</evidence>
<keyword evidence="3" id="KW-1185">Reference proteome</keyword>
<accession>A0A0M2PSU1</accession>